<organism evidence="1 2">
    <name type="scientific">Duganella aceris</name>
    <dbReference type="NCBI Taxonomy" id="2703883"/>
    <lineage>
        <taxon>Bacteria</taxon>
        <taxon>Pseudomonadati</taxon>
        <taxon>Pseudomonadota</taxon>
        <taxon>Betaproteobacteria</taxon>
        <taxon>Burkholderiales</taxon>
        <taxon>Oxalobacteraceae</taxon>
        <taxon>Telluria group</taxon>
        <taxon>Duganella</taxon>
    </lineage>
</organism>
<dbReference type="EMBL" id="JAADJT010000004">
    <property type="protein sequence ID" value="NGZ84746.1"/>
    <property type="molecule type" value="Genomic_DNA"/>
</dbReference>
<keyword evidence="2" id="KW-1185">Reference proteome</keyword>
<dbReference type="Proteomes" id="UP000666369">
    <property type="component" value="Unassembled WGS sequence"/>
</dbReference>
<gene>
    <name evidence="1" type="ORF">GW587_10805</name>
</gene>
<sequence>MLFKNKYRVMLHGENLWMTFGENKCIGFYATRYVRGIDFEEASKIAIDSVQNELQLNSNVLNSKENPVIVVVEEIFKLPYFKKQLSPGVGFTFYLENDA</sequence>
<name>A0ABX0FJL1_9BURK</name>
<evidence type="ECO:0008006" key="3">
    <source>
        <dbReference type="Google" id="ProtNLM"/>
    </source>
</evidence>
<protein>
    <recommendedName>
        <fullName evidence="3">DUF1902 domain-containing protein</fullName>
    </recommendedName>
</protein>
<evidence type="ECO:0000313" key="2">
    <source>
        <dbReference type="Proteomes" id="UP000666369"/>
    </source>
</evidence>
<accession>A0ABX0FJL1</accession>
<comment type="caution">
    <text evidence="1">The sequence shown here is derived from an EMBL/GenBank/DDBJ whole genome shotgun (WGS) entry which is preliminary data.</text>
</comment>
<proteinExistence type="predicted"/>
<reference evidence="2" key="1">
    <citation type="submission" date="2023-07" db="EMBL/GenBank/DDBJ databases">
        <title>Duganella aceri sp. nov., isolated from tree sap.</title>
        <authorList>
            <person name="Kim I.S."/>
        </authorList>
    </citation>
    <scope>NUCLEOTIDE SEQUENCE [LARGE SCALE GENOMIC DNA]</scope>
    <source>
        <strain evidence="2">SAP-35</strain>
    </source>
</reference>
<evidence type="ECO:0000313" key="1">
    <source>
        <dbReference type="EMBL" id="NGZ84746.1"/>
    </source>
</evidence>